<dbReference type="NCBIfam" id="NF006040">
    <property type="entry name" value="PRK08183.1"/>
    <property type="match status" value="1"/>
</dbReference>
<organism evidence="1">
    <name type="scientific">hydrothermal vent metagenome</name>
    <dbReference type="NCBI Taxonomy" id="652676"/>
    <lineage>
        <taxon>unclassified sequences</taxon>
        <taxon>metagenomes</taxon>
        <taxon>ecological metagenomes</taxon>
    </lineage>
</organism>
<accession>A0A3B0TE43</accession>
<reference evidence="1" key="1">
    <citation type="submission" date="2018-06" db="EMBL/GenBank/DDBJ databases">
        <authorList>
            <person name="Zhirakovskaya E."/>
        </authorList>
    </citation>
    <scope>NUCLEOTIDE SEQUENCE</scope>
</reference>
<name>A0A3B0TE43_9ZZZZ</name>
<dbReference type="AlphaFoldDB" id="A0A3B0TE43"/>
<proteinExistence type="predicted"/>
<gene>
    <name evidence="1" type="ORF">MNBD_ALPHA12-2155</name>
</gene>
<keyword evidence="1" id="KW-0830">Ubiquinone</keyword>
<protein>
    <submittedName>
        <fullName evidence="1">NADH:ubiquinone oxidoreductase 17.2 kD subunit</fullName>
    </submittedName>
</protein>
<dbReference type="GO" id="GO:0045271">
    <property type="term" value="C:respiratory chain complex I"/>
    <property type="evidence" value="ECO:0007669"/>
    <property type="project" value="InterPro"/>
</dbReference>
<dbReference type="PANTHER" id="PTHR12910:SF2">
    <property type="entry name" value="NADH DEHYDROGENASE [UBIQUINONE] 1 ALPHA SUBCOMPLEX SUBUNIT 12"/>
    <property type="match status" value="1"/>
</dbReference>
<dbReference type="InterPro" id="IPR007763">
    <property type="entry name" value="NDUFA12"/>
</dbReference>
<dbReference type="PANTHER" id="PTHR12910">
    <property type="entry name" value="NADH-UBIQUINONE OXIDOREDUCTASE SUBUNIT B17.2"/>
    <property type="match status" value="1"/>
</dbReference>
<sequence length="126" mass="14799">MQLLAEMFIWWRKQTLGTRVHTWLHGRYVGADEAGNRYYKAKKGSRRWVIYNGYAEASAIPPGWHGWMHHRTDTPPVEEQYTPRFWEKPHQANQTGTVLAYRPDSSLLAKGERPRVSADYDAWKPE</sequence>
<evidence type="ECO:0000313" key="1">
    <source>
        <dbReference type="EMBL" id="VAW15160.1"/>
    </source>
</evidence>
<dbReference type="GO" id="GO:0006979">
    <property type="term" value="P:response to oxidative stress"/>
    <property type="evidence" value="ECO:0007669"/>
    <property type="project" value="TreeGrafter"/>
</dbReference>
<dbReference type="Pfam" id="PF05071">
    <property type="entry name" value="NDUFA12"/>
    <property type="match status" value="1"/>
</dbReference>
<dbReference type="EMBL" id="UOEO01000025">
    <property type="protein sequence ID" value="VAW15160.1"/>
    <property type="molecule type" value="Genomic_DNA"/>
</dbReference>